<reference evidence="9 10" key="1">
    <citation type="submission" date="2016-10" db="EMBL/GenBank/DDBJ databases">
        <authorList>
            <person name="de Groot N.N."/>
        </authorList>
    </citation>
    <scope>NUCLEOTIDE SEQUENCE [LARGE SCALE GENOMIC DNA]</scope>
    <source>
        <strain evidence="9 10">DSM 2179</strain>
    </source>
</reference>
<comment type="similarity">
    <text evidence="2 5">Belongs to the aldose epimerase family.</text>
</comment>
<evidence type="ECO:0000313" key="10">
    <source>
        <dbReference type="Proteomes" id="UP000199662"/>
    </source>
</evidence>
<evidence type="ECO:0000256" key="5">
    <source>
        <dbReference type="PIRNR" id="PIRNR005096"/>
    </source>
</evidence>
<dbReference type="InterPro" id="IPR047215">
    <property type="entry name" value="Galactose_mutarotase-like"/>
</dbReference>
<evidence type="ECO:0000256" key="2">
    <source>
        <dbReference type="ARBA" id="ARBA00006206"/>
    </source>
</evidence>
<dbReference type="GO" id="GO:0033499">
    <property type="term" value="P:galactose catabolic process via UDP-galactose, Leloir pathway"/>
    <property type="evidence" value="ECO:0007669"/>
    <property type="project" value="TreeGrafter"/>
</dbReference>
<dbReference type="InterPro" id="IPR015443">
    <property type="entry name" value="Aldose_1-epimerase"/>
</dbReference>
<dbReference type="EC" id="5.1.3.3" evidence="5"/>
<dbReference type="UniPathway" id="UPA00242"/>
<name>A0A1H6Z3M6_9FIRM</name>
<evidence type="ECO:0000256" key="6">
    <source>
        <dbReference type="PIRSR" id="PIRSR005096-1"/>
    </source>
</evidence>
<feature type="active site" description="Proton acceptor" evidence="6">
    <location>
        <position position="311"/>
    </location>
</feature>
<gene>
    <name evidence="9" type="ORF">SAMN05660742_108141</name>
</gene>
<dbReference type="InterPro" id="IPR011013">
    <property type="entry name" value="Gal_mutarotase_sf_dom"/>
</dbReference>
<dbReference type="PIRSF" id="PIRSF005096">
    <property type="entry name" value="GALM"/>
    <property type="match status" value="1"/>
</dbReference>
<protein>
    <recommendedName>
        <fullName evidence="5">Aldose 1-epimerase</fullName>
        <ecNumber evidence="5">5.1.3.3</ecNumber>
    </recommendedName>
</protein>
<keyword evidence="3 5" id="KW-0413">Isomerase</keyword>
<proteinExistence type="inferred from homology"/>
<evidence type="ECO:0000256" key="1">
    <source>
        <dbReference type="ARBA" id="ARBA00005028"/>
    </source>
</evidence>
<dbReference type="PANTHER" id="PTHR10091">
    <property type="entry name" value="ALDOSE-1-EPIMERASE"/>
    <property type="match status" value="1"/>
</dbReference>
<keyword evidence="4 5" id="KW-0119">Carbohydrate metabolism</keyword>
<evidence type="ECO:0000256" key="4">
    <source>
        <dbReference type="ARBA" id="ARBA00023277"/>
    </source>
</evidence>
<organism evidence="9 10">
    <name type="scientific">Propionispira arboris</name>
    <dbReference type="NCBI Taxonomy" id="84035"/>
    <lineage>
        <taxon>Bacteria</taxon>
        <taxon>Bacillati</taxon>
        <taxon>Bacillota</taxon>
        <taxon>Negativicutes</taxon>
        <taxon>Selenomonadales</taxon>
        <taxon>Selenomonadaceae</taxon>
        <taxon>Propionispira</taxon>
    </lineage>
</organism>
<dbReference type="GO" id="GO:0006006">
    <property type="term" value="P:glucose metabolic process"/>
    <property type="evidence" value="ECO:0007669"/>
    <property type="project" value="TreeGrafter"/>
</dbReference>
<comment type="catalytic activity">
    <reaction evidence="5">
        <text>alpha-D-glucose = beta-D-glucose</text>
        <dbReference type="Rhea" id="RHEA:10264"/>
        <dbReference type="ChEBI" id="CHEBI:15903"/>
        <dbReference type="ChEBI" id="CHEBI:17925"/>
        <dbReference type="EC" id="5.1.3.3"/>
    </reaction>
</comment>
<dbReference type="GO" id="GO:0030246">
    <property type="term" value="F:carbohydrate binding"/>
    <property type="evidence" value="ECO:0007669"/>
    <property type="project" value="InterPro"/>
</dbReference>
<evidence type="ECO:0000256" key="3">
    <source>
        <dbReference type="ARBA" id="ARBA00023235"/>
    </source>
</evidence>
<feature type="binding site" evidence="8">
    <location>
        <begin position="178"/>
        <end position="180"/>
    </location>
    <ligand>
        <name>beta-D-galactose</name>
        <dbReference type="ChEBI" id="CHEBI:27667"/>
    </ligand>
</feature>
<dbReference type="Pfam" id="PF01263">
    <property type="entry name" value="Aldose_epim"/>
    <property type="match status" value="1"/>
</dbReference>
<evidence type="ECO:0000313" key="9">
    <source>
        <dbReference type="EMBL" id="SEJ48018.1"/>
    </source>
</evidence>
<dbReference type="GO" id="GO:0005737">
    <property type="term" value="C:cytoplasm"/>
    <property type="evidence" value="ECO:0007669"/>
    <property type="project" value="TreeGrafter"/>
</dbReference>
<dbReference type="AlphaFoldDB" id="A0A1H6Z3M6"/>
<sequence length="346" mass="39485">MITNQKIGQFKGKDVYAYTLTNQNGMSLTALNYGCVVKEILFMDKNKKKKNCVLSYKDFEMYEKNPMFLGATIGRVAGRIKNAECILPNGKKCIFEKNDGNQHLHGGENGFYHQFWNVQTKSENGRDHIIFTRNEKAHDGYPGNLIVCVSYTLDDRNTWTINYHVESDEISLCNMTNHSYFHLDDDDTIDKHLLYIDADQALEVDKETMATGKYLYAKTDPAFDFLFPREIGTYFSTGHSQLSLVGGGYDHAFQLNKKGKDEIRCYSLKSRIEISVRTTEEAVVVYTCNNVDPTVQLENGEARRYGAITLETQALPDRIHSDKPGLIIVYPDKPYDSQTTYTFSLI</sequence>
<accession>A0A1H6Z3M6</accession>
<dbReference type="CDD" id="cd09019">
    <property type="entry name" value="galactose_mutarotase_like"/>
    <property type="match status" value="1"/>
</dbReference>
<dbReference type="SUPFAM" id="SSF74650">
    <property type="entry name" value="Galactose mutarotase-like"/>
    <property type="match status" value="1"/>
</dbReference>
<dbReference type="Gene3D" id="2.70.98.10">
    <property type="match status" value="1"/>
</dbReference>
<comment type="pathway">
    <text evidence="1 5">Carbohydrate metabolism; hexose metabolism.</text>
</comment>
<dbReference type="GO" id="GO:0004034">
    <property type="term" value="F:aldose 1-epimerase activity"/>
    <property type="evidence" value="ECO:0007669"/>
    <property type="project" value="UniProtKB-EC"/>
</dbReference>
<evidence type="ECO:0000256" key="8">
    <source>
        <dbReference type="PIRSR" id="PIRSR005096-3"/>
    </source>
</evidence>
<keyword evidence="10" id="KW-1185">Reference proteome</keyword>
<feature type="binding site" evidence="7">
    <location>
        <position position="250"/>
    </location>
    <ligand>
        <name>beta-D-galactose</name>
        <dbReference type="ChEBI" id="CHEBI:27667"/>
    </ligand>
</feature>
<dbReference type="STRING" id="84035.SAMN05660742_108141"/>
<dbReference type="EMBL" id="FNZK01000008">
    <property type="protein sequence ID" value="SEJ48018.1"/>
    <property type="molecule type" value="Genomic_DNA"/>
</dbReference>
<evidence type="ECO:0000256" key="7">
    <source>
        <dbReference type="PIRSR" id="PIRSR005096-2"/>
    </source>
</evidence>
<dbReference type="PANTHER" id="PTHR10091:SF0">
    <property type="entry name" value="GALACTOSE MUTAROTASE"/>
    <property type="match status" value="1"/>
</dbReference>
<dbReference type="RefSeq" id="WP_091831291.1">
    <property type="nucleotide sequence ID" value="NZ_FNZK01000008.1"/>
</dbReference>
<dbReference type="InterPro" id="IPR014718">
    <property type="entry name" value="GH-type_carb-bd"/>
</dbReference>
<feature type="active site" description="Proton donor" evidence="6">
    <location>
        <position position="178"/>
    </location>
</feature>
<dbReference type="InterPro" id="IPR008183">
    <property type="entry name" value="Aldose_1/G6P_1-epimerase"/>
</dbReference>
<dbReference type="Proteomes" id="UP000199662">
    <property type="component" value="Unassembled WGS sequence"/>
</dbReference>